<keyword evidence="2" id="KW-1185">Reference proteome</keyword>
<reference evidence="1" key="1">
    <citation type="submission" date="2024-09" db="EMBL/GenBank/DDBJ databases">
        <title>Draft Genome Sequences of Neofusicoccum parvum.</title>
        <authorList>
            <person name="Ashida A."/>
            <person name="Camagna M."/>
            <person name="Tanaka A."/>
            <person name="Takemoto D."/>
        </authorList>
    </citation>
    <scope>NUCLEOTIDE SEQUENCE</scope>
    <source>
        <strain evidence="1">PPO83</strain>
    </source>
</reference>
<organism evidence="1 2">
    <name type="scientific">Neofusicoccum parvum</name>
    <dbReference type="NCBI Taxonomy" id="310453"/>
    <lineage>
        <taxon>Eukaryota</taxon>
        <taxon>Fungi</taxon>
        <taxon>Dikarya</taxon>
        <taxon>Ascomycota</taxon>
        <taxon>Pezizomycotina</taxon>
        <taxon>Dothideomycetes</taxon>
        <taxon>Dothideomycetes incertae sedis</taxon>
        <taxon>Botryosphaeriales</taxon>
        <taxon>Botryosphaeriaceae</taxon>
        <taxon>Neofusicoccum</taxon>
    </lineage>
</organism>
<accession>A0ACB5S5A9</accession>
<comment type="caution">
    <text evidence="1">The sequence shown here is derived from an EMBL/GenBank/DDBJ whole genome shotgun (WGS) entry which is preliminary data.</text>
</comment>
<protein>
    <submittedName>
        <fullName evidence="1">Phytoene dehydrogenase</fullName>
    </submittedName>
</protein>
<proteinExistence type="predicted"/>
<evidence type="ECO:0000313" key="2">
    <source>
        <dbReference type="Proteomes" id="UP001165186"/>
    </source>
</evidence>
<sequence length="1118" mass="124343">MGYDYALVHLKYTVPPALALTLLYRPLLTRLDVYKILFLIAVVSTIPWDSYLIRTRVWTYPAHVILGPTLFDIPAEELFFFVIQTYNTSLLYLLLSKPVFFPVYLRAEGGKSNALQGRKPSWRKYQWTGQAVLALGIGLSLRMVQVGGRGTYIGLIILWAFPFLLLLWSLAYQFILAIPRSSSTWPIVVPTLYLWIVDTLALRRGTWVIEAGTKLGIHLWPGLEIEEAFFFLVTNTLIVFGLIAFDNALTILYTCQESFPVVAALPSPALLVRALLKPASTYDESYIHALQEAVDRLRRKSRSFYLASGTFQGRLRIDLILLYSFCRVADDLIDNASDCKEAREWIRKLRMYLDLSYKGSEEGTLLQDYVEIKFPPEAQSALRFLPTSYLSSKPLYDMLDGFEMDLAFTSVDNDPSRYPIQTVSDLDLYGERVAGTVAHSILEMVFHHLPTGAPGTTRQRLIEAGSRMGVALQYVNISRDIAVDAQVQRVYIPVDWLGEKELTPAAVIKNPQDAVHSRPSSTPKLSAMDEKARQKTAVVIGAGVGGVATAARLAKAGYQVTVVEKNDFTGGRCSLIEHNGFRFDQGPSLLLLPNLFAEAFHDLGTSLEAEGVHLLKCEPNYNLWFGDGHSFELSTDLARMKREIEKWEGKDGFERYLRFLQEAHRHYELSVTHVLKRNFTTLLSMARWSFLKHLLELHPFESIYSRASKYFWTERLRRVFTFGSMYMGMSPFDAPGTYSLLQYTELAEGIWYPEGGFHKVVDALVKVGQRLGVEYRLSTPVSHIALSPDQRRATGVVLASGETLHADVVVNNSDLVYAYNNLLPQTPYARSLTRKPASCSSISFYWSLSRTVPELRAHNIFLADSYRTSFDSIFKHQQIPAEPSFYVNVPSRIDASAAPPGHDAVVVLVPVGHLVSTTPSTSSASTAAQDWQRMRALARTTVLDTIRARTGADLAPLIRHERVNDPAAWRDAFNLDRGAILGLSHDFFNVLSFRPKTRHPSIRGLYFVGASTHPGTGVPICLAGSKVTVEQVVGDGGGEAVVWGHGGTGKKREREGIDRVEGGGASWAQVLVLLLAVLVAVALGMGLGDAEGKGLGGLMVGREDAGSLRCGMYVGTRC</sequence>
<name>A0ACB5S5A9_9PEZI</name>
<dbReference type="EMBL" id="BSXG01000042">
    <property type="protein sequence ID" value="GME27947.1"/>
    <property type="molecule type" value="Genomic_DNA"/>
</dbReference>
<dbReference type="Proteomes" id="UP001165186">
    <property type="component" value="Unassembled WGS sequence"/>
</dbReference>
<gene>
    <name evidence="1" type="primary">g9795</name>
    <name evidence="1" type="ORF">NpPPO83_00009795</name>
</gene>
<evidence type="ECO:0000313" key="1">
    <source>
        <dbReference type="EMBL" id="GME27947.1"/>
    </source>
</evidence>